<proteinExistence type="predicted"/>
<dbReference type="Proteomes" id="UP000003688">
    <property type="component" value="Unassembled WGS sequence"/>
</dbReference>
<dbReference type="AlphaFoldDB" id="B9XKH7"/>
<sequence>MPDDSEVNRRKRRKRSVFRALIQLCPSLAGRYSVCLESGEKNGSSPVLSLRSLCLLLFCCMVRICEWLTWVRRGKGELEHGLVS</sequence>
<comment type="caution">
    <text evidence="1">The sequence shown here is derived from an EMBL/GenBank/DDBJ whole genome shotgun (WGS) entry which is preliminary data.</text>
</comment>
<name>B9XKH7_PEDPL</name>
<gene>
    <name evidence="1" type="ORF">Cflav_PD2636</name>
</gene>
<protein>
    <submittedName>
        <fullName evidence="1">Uncharacterized protein</fullName>
    </submittedName>
</protein>
<organism evidence="1 2">
    <name type="scientific">Pedosphaera parvula (strain Ellin514)</name>
    <dbReference type="NCBI Taxonomy" id="320771"/>
    <lineage>
        <taxon>Bacteria</taxon>
        <taxon>Pseudomonadati</taxon>
        <taxon>Verrucomicrobiota</taxon>
        <taxon>Pedosphaerae</taxon>
        <taxon>Pedosphaerales</taxon>
        <taxon>Pedosphaeraceae</taxon>
        <taxon>Pedosphaera</taxon>
    </lineage>
</organism>
<evidence type="ECO:0000313" key="2">
    <source>
        <dbReference type="Proteomes" id="UP000003688"/>
    </source>
</evidence>
<accession>B9XKH7</accession>
<reference evidence="1 2" key="1">
    <citation type="journal article" date="2011" name="J. Bacteriol.">
        <title>Genome sequence of 'Pedosphaera parvula' Ellin514, an aerobic Verrucomicrobial isolate from pasture soil.</title>
        <authorList>
            <person name="Kant R."/>
            <person name="van Passel M.W."/>
            <person name="Sangwan P."/>
            <person name="Palva A."/>
            <person name="Lucas S."/>
            <person name="Copeland A."/>
            <person name="Lapidus A."/>
            <person name="Glavina Del Rio T."/>
            <person name="Dalin E."/>
            <person name="Tice H."/>
            <person name="Bruce D."/>
            <person name="Goodwin L."/>
            <person name="Pitluck S."/>
            <person name="Chertkov O."/>
            <person name="Larimer F.W."/>
            <person name="Land M.L."/>
            <person name="Hauser L."/>
            <person name="Brettin T.S."/>
            <person name="Detter J.C."/>
            <person name="Han S."/>
            <person name="de Vos W.M."/>
            <person name="Janssen P.H."/>
            <person name="Smidt H."/>
        </authorList>
    </citation>
    <scope>NUCLEOTIDE SEQUENCE [LARGE SCALE GENOMIC DNA]</scope>
    <source>
        <strain evidence="1 2">Ellin514</strain>
    </source>
</reference>
<keyword evidence="2" id="KW-1185">Reference proteome</keyword>
<dbReference type="EMBL" id="ABOX02000025">
    <property type="protein sequence ID" value="EEF59647.1"/>
    <property type="molecule type" value="Genomic_DNA"/>
</dbReference>
<evidence type="ECO:0000313" key="1">
    <source>
        <dbReference type="EMBL" id="EEF59647.1"/>
    </source>
</evidence>